<evidence type="ECO:0000313" key="2">
    <source>
        <dbReference type="Proteomes" id="UP000054564"/>
    </source>
</evidence>
<accession>A0A0L0VNR6</accession>
<dbReference type="AlphaFoldDB" id="A0A0L0VNR6"/>
<dbReference type="Proteomes" id="UP000054564">
    <property type="component" value="Unassembled WGS sequence"/>
</dbReference>
<keyword evidence="2" id="KW-1185">Reference proteome</keyword>
<organism evidence="1 2">
    <name type="scientific">Puccinia striiformis f. sp. tritici PST-78</name>
    <dbReference type="NCBI Taxonomy" id="1165861"/>
    <lineage>
        <taxon>Eukaryota</taxon>
        <taxon>Fungi</taxon>
        <taxon>Dikarya</taxon>
        <taxon>Basidiomycota</taxon>
        <taxon>Pucciniomycotina</taxon>
        <taxon>Pucciniomycetes</taxon>
        <taxon>Pucciniales</taxon>
        <taxon>Pucciniaceae</taxon>
        <taxon>Puccinia</taxon>
    </lineage>
</organism>
<gene>
    <name evidence="1" type="ORF">PSTG_06072</name>
</gene>
<evidence type="ECO:0008006" key="3">
    <source>
        <dbReference type="Google" id="ProtNLM"/>
    </source>
</evidence>
<comment type="caution">
    <text evidence="1">The sequence shown here is derived from an EMBL/GenBank/DDBJ whole genome shotgun (WGS) entry which is preliminary data.</text>
</comment>
<dbReference type="Gene3D" id="3.80.10.10">
    <property type="entry name" value="Ribonuclease Inhibitor"/>
    <property type="match status" value="1"/>
</dbReference>
<name>A0A0L0VNR6_9BASI</name>
<dbReference type="EMBL" id="AJIL01000035">
    <property type="protein sequence ID" value="KNF00660.1"/>
    <property type="molecule type" value="Genomic_DNA"/>
</dbReference>
<evidence type="ECO:0000313" key="1">
    <source>
        <dbReference type="EMBL" id="KNF00660.1"/>
    </source>
</evidence>
<dbReference type="InterPro" id="IPR032675">
    <property type="entry name" value="LRR_dom_sf"/>
</dbReference>
<sequence length="448" mass="51789">MVSLPLDIIYHIFQLCKFDEDEKCEHPSSPAYWSWPLRTQEMYWGRRVEAERKAWNVGVKFRLICRAANDLMSRRTMGSFMLVGRSLPRYSPSSLDQRPTFYPGSLDGNLPCTRLKEFSLHRCSQAALRLLKRHSQSLQSFFIEVGGAPSELEQPRPLSSFKIHSSTFPMLTTFTFRTNAASEWLKFEDLAQLLRHSRQLKHLTIFQLAGAAASDEASQRVNTEGEPACQLESLHIRRVRWIGYKHLSFIVAKSHHTLKQLTWVFERPATLSVSNPWLERGVFDVNNILHAFRQCSQIQTLRVADLVWDGSRPAISPLGSILYRLASCFSNLRHLETCGNIPTPELYDRHQESCPFYLRSLFIDQHENFRLADLMYQLRRKPEGPLKKLKILRIHTDILAEVMDGEWNYFQRILASKKVKLEVHREDPPGNCELESADLTGHLARLAV</sequence>
<dbReference type="SUPFAM" id="SSF52047">
    <property type="entry name" value="RNI-like"/>
    <property type="match status" value="1"/>
</dbReference>
<dbReference type="OrthoDB" id="2496293at2759"/>
<protein>
    <recommendedName>
        <fullName evidence="3">F-box domain-containing protein</fullName>
    </recommendedName>
</protein>
<proteinExistence type="predicted"/>
<reference evidence="2" key="1">
    <citation type="submission" date="2014-03" db="EMBL/GenBank/DDBJ databases">
        <title>The Genome Sequence of Puccinia striiformis f. sp. tritici PST-78.</title>
        <authorList>
            <consortium name="The Broad Institute Genome Sequencing Platform"/>
            <person name="Cuomo C."/>
            <person name="Hulbert S."/>
            <person name="Chen X."/>
            <person name="Walker B."/>
            <person name="Young S.K."/>
            <person name="Zeng Q."/>
            <person name="Gargeya S."/>
            <person name="Fitzgerald M."/>
            <person name="Haas B."/>
            <person name="Abouelleil A."/>
            <person name="Alvarado L."/>
            <person name="Arachchi H.M."/>
            <person name="Berlin A.M."/>
            <person name="Chapman S.B."/>
            <person name="Goldberg J."/>
            <person name="Griggs A."/>
            <person name="Gujja S."/>
            <person name="Hansen M."/>
            <person name="Howarth C."/>
            <person name="Imamovic A."/>
            <person name="Larimer J."/>
            <person name="McCowan C."/>
            <person name="Montmayeur A."/>
            <person name="Murphy C."/>
            <person name="Neiman D."/>
            <person name="Pearson M."/>
            <person name="Priest M."/>
            <person name="Roberts A."/>
            <person name="Saif S."/>
            <person name="Shea T."/>
            <person name="Sisk P."/>
            <person name="Sykes S."/>
            <person name="Wortman J."/>
            <person name="Nusbaum C."/>
            <person name="Birren B."/>
        </authorList>
    </citation>
    <scope>NUCLEOTIDE SEQUENCE [LARGE SCALE GENOMIC DNA]</scope>
    <source>
        <strain evidence="2">race PST-78</strain>
    </source>
</reference>